<protein>
    <submittedName>
        <fullName evidence="2">Uncharacterized protein LOC105365626</fullName>
    </submittedName>
</protein>
<dbReference type="AlphaFoldDB" id="A0AAJ6YQ36"/>
<dbReference type="Proteomes" id="UP000695007">
    <property type="component" value="Unplaced"/>
</dbReference>
<dbReference type="RefSeq" id="XP_011502143.1">
    <property type="nucleotide sequence ID" value="XM_011503841.1"/>
</dbReference>
<dbReference type="GeneID" id="105365626"/>
<reference evidence="2" key="1">
    <citation type="submission" date="2025-08" db="UniProtKB">
        <authorList>
            <consortium name="RefSeq"/>
        </authorList>
    </citation>
    <scope>IDENTIFICATION</scope>
</reference>
<name>A0AAJ6YQ36_9HYME</name>
<proteinExistence type="predicted"/>
<evidence type="ECO:0000313" key="1">
    <source>
        <dbReference type="Proteomes" id="UP000695007"/>
    </source>
</evidence>
<sequence length="1250" mass="146571">MPSPNFLDWCSVSISSIHRSVNKIVNTCSKTECEISPNIAAIQSLNGKTSAEKFKDLNLAVKTIAENTKGKGELLSTNDYKEISPAMTSLIQILVGLKLKINALIIQGLTSDDLNITRKALKATWFFNGMNDHVNPKYFVTNIMPFVSVNTRLCIIKKLSYALNGFEKKAEAFFNAFVELYGFEVCLSILKACSQSFIYDKILDHKIKFSVKEIRALFKKYPNLVIQYLQFGNTNNLENENNSYGFRVQIHEYDSFISQLLKNYPQIFIKLYSRTPEKVLKLENKLSTLFVKNLKQDLVQNPNVFLKLMPLKIVRKHLDETSFAIMISNLFPTNESDFNLKNILKYCKFDEEDNVVSLLKNTYKVLYNKSLFENKLCLESLEFLKMLPNEDKSNLIRNFLEKYNDNAEFMSLYKYYLPPDEVLSILKNKIKSTANAEERAELIGHMIISCSLYHSKKDLLEVLKFYNKNHKNEKNLVLVRFFQYLKQEFDLKSLNSEQWSILNDIIFYAYVKKELFNSYVSLVEHVLEACLYNIIMYEKDNKLLLDKIFNVIVEHKMEQFCTFNILRGTEFERECIEKCFSSIPLKYPENHSIWEIQHDRLSLALNFVKTIDNYNKRNYQVKKRGSSKKTSLCNDDIHENKLKIKNYSWIVKLSKEYFYMSDNQASVKRNTLIKIVKANAPDLYEEIMDKIVNIRSIESGEAIALLKKDYRKILDNWSEYLTEARKKLYLGNKAAKRFIVATKWYQDIPVKFIDKCMAELYEEGSFSVLALLLEGHVFEKIIIPYIPINNKIDLNANDAKINYEITKSIIKAMKYINPVVSFSTLALFCKDDYALLTEDTIFKVAQYVPAYKVLEFAQEFINCSTPMKKQSFRLIERVATKTELRNFLKDRLKLETNHSVRLLIAKMIFNLFTKLPNVHNWKLMEMCIDELSIDQQAIEMFSDFARIDPNYLPMYIDAYMNKIESEFNDNESNLDFSSRVKYILLLIDNLDLRIMNLLSEELCEKIVRKYFFDPDSMEISRAVQNFSIRLYLLQSGENLEYRLNVIIQILKNIMKNFNTPHPKKPRFYAANYTIQQFFNDMLLEISCNDNNKKLEIVERMLKVLNSNLSSWQEPTTYLSLNLYKEYLLANSPSDFGVRCAKRIYDIMGDFSRSESIINEITKCLEDFIDNKIYKEIKGPQLRICIIEGMLKEDNYYANLVGIKLLDCNEVNMYDERYDRILKTLKQKENIVIQCNLYQHMNKISAQYNEI</sequence>
<organism evidence="1 2">
    <name type="scientific">Ceratosolen solmsi marchali</name>
    <dbReference type="NCBI Taxonomy" id="326594"/>
    <lineage>
        <taxon>Eukaryota</taxon>
        <taxon>Metazoa</taxon>
        <taxon>Ecdysozoa</taxon>
        <taxon>Arthropoda</taxon>
        <taxon>Hexapoda</taxon>
        <taxon>Insecta</taxon>
        <taxon>Pterygota</taxon>
        <taxon>Neoptera</taxon>
        <taxon>Endopterygota</taxon>
        <taxon>Hymenoptera</taxon>
        <taxon>Apocrita</taxon>
        <taxon>Proctotrupomorpha</taxon>
        <taxon>Chalcidoidea</taxon>
        <taxon>Agaonidae</taxon>
        <taxon>Agaoninae</taxon>
        <taxon>Ceratosolen</taxon>
    </lineage>
</organism>
<accession>A0AAJ6YQ36</accession>
<dbReference type="KEGG" id="csol:105365626"/>
<gene>
    <name evidence="2" type="primary">LOC105365626</name>
</gene>
<evidence type="ECO:0000313" key="2">
    <source>
        <dbReference type="RefSeq" id="XP_011502143.1"/>
    </source>
</evidence>
<keyword evidence="1" id="KW-1185">Reference proteome</keyword>